<dbReference type="PROSITE" id="PS51746">
    <property type="entry name" value="PPM_2"/>
    <property type="match status" value="1"/>
</dbReference>
<dbReference type="InterPro" id="IPR036457">
    <property type="entry name" value="PPM-type-like_dom_sf"/>
</dbReference>
<dbReference type="GO" id="GO:0004722">
    <property type="term" value="F:protein serine/threonine phosphatase activity"/>
    <property type="evidence" value="ECO:0007669"/>
    <property type="project" value="UniProtKB-EC"/>
</dbReference>
<dbReference type="InterPro" id="IPR044730">
    <property type="entry name" value="RNase_H-like_dom_plant"/>
</dbReference>
<dbReference type="InterPro" id="IPR012337">
    <property type="entry name" value="RNaseH-like_sf"/>
</dbReference>
<protein>
    <recommendedName>
        <fullName evidence="5">protein-serine/threonine phosphatase</fullName>
        <ecNumber evidence="5">3.1.3.16</ecNumber>
    </recommendedName>
</protein>
<dbReference type="PANTHER" id="PTHR13486:SF2">
    <property type="entry name" value="SPLICING FACTOR C9ORF78"/>
    <property type="match status" value="1"/>
</dbReference>
<dbReference type="FunFam" id="2.60.200.20:FF:000035">
    <property type="entry name" value="Protein phosphatase 2C 70"/>
    <property type="match status" value="1"/>
</dbReference>
<feature type="region of interest" description="Disordered" evidence="12">
    <location>
        <begin position="695"/>
        <end position="715"/>
    </location>
</feature>
<dbReference type="InterPro" id="IPR000253">
    <property type="entry name" value="FHA_dom"/>
</dbReference>
<dbReference type="PANTHER" id="PTHR13486">
    <property type="entry name" value="TELOMERE LENGTH AND SILENCING PROTEIN 1 TLS1 FAMILY MEMBER"/>
    <property type="match status" value="1"/>
</dbReference>
<dbReference type="EC" id="3.1.3.16" evidence="5"/>
<evidence type="ECO:0000256" key="13">
    <source>
        <dbReference type="SAM" id="Phobius"/>
    </source>
</evidence>
<comment type="similarity">
    <text evidence="4">Belongs to the TLS1 family.</text>
</comment>
<evidence type="ECO:0000313" key="16">
    <source>
        <dbReference type="EMBL" id="SPD08722.1"/>
    </source>
</evidence>
<evidence type="ECO:0000256" key="3">
    <source>
        <dbReference type="ARBA" id="ARBA00004123"/>
    </source>
</evidence>
<dbReference type="PROSITE" id="PS01032">
    <property type="entry name" value="PPM_1"/>
    <property type="match status" value="1"/>
</dbReference>
<feature type="domain" description="PPM-type phosphatase" evidence="15">
    <location>
        <begin position="296"/>
        <end position="627"/>
    </location>
</feature>
<gene>
    <name evidence="16" type="ORF">FSB_LOCUS36604</name>
</gene>
<dbReference type="GO" id="GO:0000398">
    <property type="term" value="P:mRNA splicing, via spliceosome"/>
    <property type="evidence" value="ECO:0007669"/>
    <property type="project" value="TreeGrafter"/>
</dbReference>
<feature type="compositionally biased region" description="Basic and acidic residues" evidence="12">
    <location>
        <begin position="702"/>
        <end position="715"/>
    </location>
</feature>
<evidence type="ECO:0000256" key="8">
    <source>
        <dbReference type="ARBA" id="ARBA00022842"/>
    </source>
</evidence>
<dbReference type="SMART" id="SM00240">
    <property type="entry name" value="FHA"/>
    <property type="match status" value="1"/>
</dbReference>
<evidence type="ECO:0000256" key="7">
    <source>
        <dbReference type="ARBA" id="ARBA00022801"/>
    </source>
</evidence>
<feature type="compositionally biased region" description="Basic residues" evidence="12">
    <location>
        <begin position="979"/>
        <end position="988"/>
    </location>
</feature>
<evidence type="ECO:0000256" key="11">
    <source>
        <dbReference type="ARBA" id="ARBA00023242"/>
    </source>
</evidence>
<keyword evidence="8" id="KW-0460">Magnesium</keyword>
<dbReference type="InterPro" id="IPR008984">
    <property type="entry name" value="SMAD_FHA_dom_sf"/>
</dbReference>
<feature type="compositionally biased region" description="Low complexity" evidence="12">
    <location>
        <begin position="743"/>
        <end position="763"/>
    </location>
</feature>
<organism evidence="16">
    <name type="scientific">Fagus sylvatica</name>
    <name type="common">Beechnut</name>
    <dbReference type="NCBI Taxonomy" id="28930"/>
    <lineage>
        <taxon>Eukaryota</taxon>
        <taxon>Viridiplantae</taxon>
        <taxon>Streptophyta</taxon>
        <taxon>Embryophyta</taxon>
        <taxon>Tracheophyta</taxon>
        <taxon>Spermatophyta</taxon>
        <taxon>Magnoliopsida</taxon>
        <taxon>eudicotyledons</taxon>
        <taxon>Gunneridae</taxon>
        <taxon>Pentapetalae</taxon>
        <taxon>rosids</taxon>
        <taxon>fabids</taxon>
        <taxon>Fagales</taxon>
        <taxon>Fagaceae</taxon>
        <taxon>Fagus</taxon>
    </lineage>
</organism>
<dbReference type="Gene3D" id="3.60.40.10">
    <property type="entry name" value="PPM-type phosphatase domain"/>
    <property type="match status" value="1"/>
</dbReference>
<dbReference type="GO" id="GO:0004523">
    <property type="term" value="F:RNA-DNA hybrid ribonuclease activity"/>
    <property type="evidence" value="ECO:0007669"/>
    <property type="project" value="InterPro"/>
</dbReference>
<dbReference type="InterPro" id="IPR036397">
    <property type="entry name" value="RNaseH_sf"/>
</dbReference>
<evidence type="ECO:0000256" key="10">
    <source>
        <dbReference type="ARBA" id="ARBA00023211"/>
    </source>
</evidence>
<dbReference type="Gene3D" id="3.30.420.10">
    <property type="entry name" value="Ribonuclease H-like superfamily/Ribonuclease H"/>
    <property type="match status" value="1"/>
</dbReference>
<dbReference type="EMBL" id="OIVN01003090">
    <property type="protein sequence ID" value="SPD08722.1"/>
    <property type="molecule type" value="Genomic_DNA"/>
</dbReference>
<dbReference type="PROSITE" id="PS50006">
    <property type="entry name" value="FHA_DOMAIN"/>
    <property type="match status" value="1"/>
</dbReference>
<comment type="cofactor">
    <cofactor evidence="2">
        <name>Mg(2+)</name>
        <dbReference type="ChEBI" id="CHEBI:18420"/>
    </cofactor>
</comment>
<dbReference type="InterPro" id="IPR010756">
    <property type="entry name" value="Tls1-like"/>
</dbReference>
<dbReference type="CDD" id="cd00143">
    <property type="entry name" value="PP2Cc"/>
    <property type="match status" value="1"/>
</dbReference>
<dbReference type="Pfam" id="PF00498">
    <property type="entry name" value="FHA"/>
    <property type="match status" value="1"/>
</dbReference>
<dbReference type="GO" id="GO:0003676">
    <property type="term" value="F:nucleic acid binding"/>
    <property type="evidence" value="ECO:0007669"/>
    <property type="project" value="InterPro"/>
</dbReference>
<dbReference type="InterPro" id="IPR001932">
    <property type="entry name" value="PPM-type_phosphatase-like_dom"/>
</dbReference>
<dbReference type="CDD" id="cd22678">
    <property type="entry name" value="FHA_PP2C70-like"/>
    <property type="match status" value="1"/>
</dbReference>
<accession>A0A2N9H9A0</accession>
<keyword evidence="10" id="KW-0464">Manganese</keyword>
<feature type="compositionally biased region" description="Polar residues" evidence="12">
    <location>
        <begin position="952"/>
        <end position="969"/>
    </location>
</feature>
<keyword evidence="7" id="KW-0378">Hydrolase</keyword>
<feature type="transmembrane region" description="Helical" evidence="13">
    <location>
        <begin position="12"/>
        <end position="34"/>
    </location>
</feature>
<feature type="domain" description="FHA" evidence="14">
    <location>
        <begin position="200"/>
        <end position="251"/>
    </location>
</feature>
<keyword evidence="13" id="KW-1133">Transmembrane helix</keyword>
<comment type="subcellular location">
    <subcellularLocation>
        <location evidence="3">Nucleus</location>
    </subcellularLocation>
</comment>
<evidence type="ECO:0000256" key="12">
    <source>
        <dbReference type="SAM" id="MobiDB-lite"/>
    </source>
</evidence>
<evidence type="ECO:0000256" key="5">
    <source>
        <dbReference type="ARBA" id="ARBA00013081"/>
    </source>
</evidence>
<feature type="region of interest" description="Disordered" evidence="12">
    <location>
        <begin position="938"/>
        <end position="988"/>
    </location>
</feature>
<keyword evidence="13" id="KW-0472">Membrane</keyword>
<dbReference type="Pfam" id="PF07052">
    <property type="entry name" value="Hep_59"/>
    <property type="match status" value="1"/>
</dbReference>
<keyword evidence="11" id="KW-0539">Nucleus</keyword>
<dbReference type="Pfam" id="PF13456">
    <property type="entry name" value="RVT_3"/>
    <property type="match status" value="1"/>
</dbReference>
<dbReference type="InterPro" id="IPR000222">
    <property type="entry name" value="PP2C_BS"/>
</dbReference>
<name>A0A2N9H9A0_FAGSY</name>
<evidence type="ECO:0000259" key="14">
    <source>
        <dbReference type="PROSITE" id="PS50006"/>
    </source>
</evidence>
<feature type="region of interest" description="Disordered" evidence="12">
    <location>
        <begin position="739"/>
        <end position="763"/>
    </location>
</feature>
<dbReference type="SUPFAM" id="SSF49879">
    <property type="entry name" value="SMAD/FHA domain"/>
    <property type="match status" value="1"/>
</dbReference>
<keyword evidence="13" id="KW-0812">Transmembrane</keyword>
<comment type="cofactor">
    <cofactor evidence="1">
        <name>Mn(2+)</name>
        <dbReference type="ChEBI" id="CHEBI:29035"/>
    </cofactor>
</comment>
<dbReference type="GO" id="GO:0046872">
    <property type="term" value="F:metal ion binding"/>
    <property type="evidence" value="ECO:0007669"/>
    <property type="project" value="UniProtKB-KW"/>
</dbReference>
<keyword evidence="6" id="KW-0479">Metal-binding</keyword>
<dbReference type="CDD" id="cd06222">
    <property type="entry name" value="RNase_H_like"/>
    <property type="match status" value="1"/>
</dbReference>
<dbReference type="SUPFAM" id="SSF53098">
    <property type="entry name" value="Ribonuclease H-like"/>
    <property type="match status" value="1"/>
</dbReference>
<dbReference type="SUPFAM" id="SSF81606">
    <property type="entry name" value="PP2C-like"/>
    <property type="match status" value="1"/>
</dbReference>
<evidence type="ECO:0000259" key="15">
    <source>
        <dbReference type="PROSITE" id="PS51746"/>
    </source>
</evidence>
<evidence type="ECO:0000256" key="1">
    <source>
        <dbReference type="ARBA" id="ARBA00001936"/>
    </source>
</evidence>
<evidence type="ECO:0000256" key="6">
    <source>
        <dbReference type="ARBA" id="ARBA00022723"/>
    </source>
</evidence>
<evidence type="ECO:0000256" key="4">
    <source>
        <dbReference type="ARBA" id="ARBA00007643"/>
    </source>
</evidence>
<reference evidence="16" key="1">
    <citation type="submission" date="2018-02" db="EMBL/GenBank/DDBJ databases">
        <authorList>
            <person name="Cohen D.B."/>
            <person name="Kent A.D."/>
        </authorList>
    </citation>
    <scope>NUCLEOTIDE SEQUENCE</scope>
</reference>
<proteinExistence type="inferred from homology"/>
<keyword evidence="9" id="KW-0904">Protein phosphatase</keyword>
<dbReference type="GO" id="GO:0005681">
    <property type="term" value="C:spliceosomal complex"/>
    <property type="evidence" value="ECO:0007669"/>
    <property type="project" value="TreeGrafter"/>
</dbReference>
<dbReference type="SMART" id="SM00332">
    <property type="entry name" value="PP2Cc"/>
    <property type="match status" value="1"/>
</dbReference>
<evidence type="ECO:0000256" key="9">
    <source>
        <dbReference type="ARBA" id="ARBA00022912"/>
    </source>
</evidence>
<dbReference type="Gene3D" id="2.60.200.20">
    <property type="match status" value="1"/>
</dbReference>
<dbReference type="InterPro" id="IPR002156">
    <property type="entry name" value="RNaseH_domain"/>
</dbReference>
<dbReference type="Pfam" id="PF00481">
    <property type="entry name" value="PP2C"/>
    <property type="match status" value="1"/>
</dbReference>
<dbReference type="AlphaFoldDB" id="A0A2N9H9A0"/>
<sequence>MTMAIVETIVGIVLVMILLILLLIVIFCKPWRFFFSSASSSRSRSRTIKVDDLDRPLVSDGEDLIPNQSNELPRDYDLEGAPLQTEGHFRSPGTQGLIYKHRLPTVSPHTTQGDSLVLDVNSDPLEDILVGQTLKRPLTPHHVSEIHKHSRQISEDDNFQEFVCKDILDQNSCLTLEVLSGPSHGLRCSVRSTNTSRLPLTLGRVPPSDLLLKDSEVSGKHAMINWNLNKMKWELVDMGSLNGTLLNSQSINHPDSGSRHWGDPMELASGDIITLGTTSKLYVHITSQTESQIPFGVGVASDPMAVRRGGKKLPMEDVCYYQWPISGVDKFGLFGICDGHGGVGAAKYASKILPEKVATILSDSLKRERVLSLCDASDVLRDAFSQTEACMNHSYEGCTATVLLVWADGDDNFFAQCANVGDSACVMNVGGKQIKMTEDHRITSYSERLRIEETGEPLKDGETRLCGLNLARMLGDKFLKQQDFRFSSVPYISPVVHINQANGTFALLASDGFWDVISVKKAIQLVLQATDCRSKVVKPVRWEKLNLNCFKLNSDGSSSINSSIAGGGGLIRNSSGDWITCFTRNIGCTRSAAAEFWALRYGLSLCIQLQIYAVEIELDAKVIVSYLTDSSSYTGDLSPLIDDSKKLLKQLPQTKVVHCFRKANFCADVVEYLPNRKSEERSSVEMKKKNFRKRSSIQEEVAEGKGELVKSDDDEQERRMVLEEVKFLQKQRERKSGIPAILTSNNVSSSSSQTTTTTTSGAGFGLGFAKLGNRHSSNNDSNKTDAAAADAAEKEDLVLQDNFAQETAVMVEDPNMVKYVEQELAKKRGRQIEATDQVENELKRAEDELYKIPDHLKVKRRNSEESSTQWTTGIAEIQLPIEYKLRNIEETEAAKKVLQEKRLMGRTKSEFTIPASYSADYFQRGRDYAEKLRREHPELYKDRSLPDDGAGSKQTDTSTDAPGQRQAATDQFMLERFRKRERHRVMRR</sequence>
<evidence type="ECO:0000256" key="2">
    <source>
        <dbReference type="ARBA" id="ARBA00001946"/>
    </source>
</evidence>